<feature type="domain" description="Ice-binding protein C-terminal" evidence="2">
    <location>
        <begin position="214"/>
        <end position="237"/>
    </location>
</feature>
<feature type="signal peptide" evidence="1">
    <location>
        <begin position="1"/>
        <end position="19"/>
    </location>
</feature>
<accession>A0ABP9V5M4</accession>
<organism evidence="3 4">
    <name type="scientific">Rubritalea halochordaticola</name>
    <dbReference type="NCBI Taxonomy" id="714537"/>
    <lineage>
        <taxon>Bacteria</taxon>
        <taxon>Pseudomonadati</taxon>
        <taxon>Verrucomicrobiota</taxon>
        <taxon>Verrucomicrobiia</taxon>
        <taxon>Verrucomicrobiales</taxon>
        <taxon>Rubritaleaceae</taxon>
        <taxon>Rubritalea</taxon>
    </lineage>
</organism>
<sequence>MKLHYSLAALAFTPMISQAAVVWQEDWESLGSNVTIDNTNLDGSASIAGTQDVQVISGPVRTFNHSGIGGFDLISTSGSGIYEMTVEITSAQYAAGTNYTFTYVVGTGSSSARTGNWFVEFGTLSGGTFTALGTLDSGASADTTGSITLADTENFQDNANSSLVFGENVGGRELSFTFDPGAAAEGSNIAFRFGTTESNAFAGFSDMQLASTSAVPEPSSTALIGLGAVTLLLRKRRQ</sequence>
<dbReference type="Pfam" id="PF07589">
    <property type="entry name" value="PEP-CTERM"/>
    <property type="match status" value="1"/>
</dbReference>
<name>A0ABP9V5M4_9BACT</name>
<dbReference type="InterPro" id="IPR013424">
    <property type="entry name" value="Ice-binding_C"/>
</dbReference>
<evidence type="ECO:0000259" key="2">
    <source>
        <dbReference type="Pfam" id="PF07589"/>
    </source>
</evidence>
<comment type="caution">
    <text evidence="3">The sequence shown here is derived from an EMBL/GenBank/DDBJ whole genome shotgun (WGS) entry which is preliminary data.</text>
</comment>
<dbReference type="NCBIfam" id="TIGR02595">
    <property type="entry name" value="PEP_CTERM"/>
    <property type="match status" value="1"/>
</dbReference>
<dbReference type="EMBL" id="BAABRL010000013">
    <property type="protein sequence ID" value="GAA5497285.1"/>
    <property type="molecule type" value="Genomic_DNA"/>
</dbReference>
<reference evidence="3 4" key="1">
    <citation type="submission" date="2024-02" db="EMBL/GenBank/DDBJ databases">
        <title>Rubritalea halochordaticola NBRC 107102.</title>
        <authorList>
            <person name="Ichikawa N."/>
            <person name="Katano-Makiyama Y."/>
            <person name="Hidaka K."/>
        </authorList>
    </citation>
    <scope>NUCLEOTIDE SEQUENCE [LARGE SCALE GENOMIC DNA]</scope>
    <source>
        <strain evidence="3 4">NBRC 107102</strain>
    </source>
</reference>
<keyword evidence="1" id="KW-0732">Signal</keyword>
<evidence type="ECO:0000313" key="4">
    <source>
        <dbReference type="Proteomes" id="UP001424741"/>
    </source>
</evidence>
<dbReference type="RefSeq" id="WP_346189814.1">
    <property type="nucleotide sequence ID" value="NZ_BAABRL010000013.1"/>
</dbReference>
<evidence type="ECO:0000256" key="1">
    <source>
        <dbReference type="SAM" id="SignalP"/>
    </source>
</evidence>
<feature type="chain" id="PRO_5045825771" description="Ice-binding protein C-terminal domain-containing protein" evidence="1">
    <location>
        <begin position="20"/>
        <end position="238"/>
    </location>
</feature>
<dbReference type="Proteomes" id="UP001424741">
    <property type="component" value="Unassembled WGS sequence"/>
</dbReference>
<keyword evidence="4" id="KW-1185">Reference proteome</keyword>
<protein>
    <recommendedName>
        <fullName evidence="2">Ice-binding protein C-terminal domain-containing protein</fullName>
    </recommendedName>
</protein>
<evidence type="ECO:0000313" key="3">
    <source>
        <dbReference type="EMBL" id="GAA5497285.1"/>
    </source>
</evidence>
<proteinExistence type="predicted"/>
<gene>
    <name evidence="3" type="ORF">Rhal01_03478</name>
</gene>